<sequence length="36" mass="3787">MPAFCPFAMTTAGDENMRRPQGVSPGGGQRHVQALA</sequence>
<organism evidence="2">
    <name type="scientific">Anguilla anguilla</name>
    <name type="common">European freshwater eel</name>
    <name type="synonym">Muraena anguilla</name>
    <dbReference type="NCBI Taxonomy" id="7936"/>
    <lineage>
        <taxon>Eukaryota</taxon>
        <taxon>Metazoa</taxon>
        <taxon>Chordata</taxon>
        <taxon>Craniata</taxon>
        <taxon>Vertebrata</taxon>
        <taxon>Euteleostomi</taxon>
        <taxon>Actinopterygii</taxon>
        <taxon>Neopterygii</taxon>
        <taxon>Teleostei</taxon>
        <taxon>Anguilliformes</taxon>
        <taxon>Anguillidae</taxon>
        <taxon>Anguilla</taxon>
    </lineage>
</organism>
<feature type="region of interest" description="Disordered" evidence="1">
    <location>
        <begin position="1"/>
        <end position="36"/>
    </location>
</feature>
<name>A0A0E9TFZ2_ANGAN</name>
<dbReference type="EMBL" id="GBXM01055983">
    <property type="protein sequence ID" value="JAH52594.1"/>
    <property type="molecule type" value="Transcribed_RNA"/>
</dbReference>
<proteinExistence type="predicted"/>
<reference evidence="2" key="2">
    <citation type="journal article" date="2015" name="Fish Shellfish Immunol.">
        <title>Early steps in the European eel (Anguilla anguilla)-Vibrio vulnificus interaction in the gills: Role of the RtxA13 toxin.</title>
        <authorList>
            <person name="Callol A."/>
            <person name="Pajuelo D."/>
            <person name="Ebbesson L."/>
            <person name="Teles M."/>
            <person name="MacKenzie S."/>
            <person name="Amaro C."/>
        </authorList>
    </citation>
    <scope>NUCLEOTIDE SEQUENCE</scope>
</reference>
<evidence type="ECO:0000256" key="1">
    <source>
        <dbReference type="SAM" id="MobiDB-lite"/>
    </source>
</evidence>
<evidence type="ECO:0000313" key="2">
    <source>
        <dbReference type="EMBL" id="JAH52594.1"/>
    </source>
</evidence>
<accession>A0A0E9TFZ2</accession>
<dbReference type="AlphaFoldDB" id="A0A0E9TFZ2"/>
<reference evidence="2" key="1">
    <citation type="submission" date="2014-11" db="EMBL/GenBank/DDBJ databases">
        <authorList>
            <person name="Amaro Gonzalez C."/>
        </authorList>
    </citation>
    <scope>NUCLEOTIDE SEQUENCE</scope>
</reference>
<protein>
    <submittedName>
        <fullName evidence="2">Uncharacterized protein</fullName>
    </submittedName>
</protein>